<dbReference type="PATRIC" id="fig|1423746.3.peg.395"/>
<evidence type="ECO:0000256" key="7">
    <source>
        <dbReference type="ARBA" id="ARBA00022967"/>
    </source>
</evidence>
<sequence length="288" mass="31025">MAQTAIEFNSVGYTYHSGTSLASSGIRDVTFTIPSGSFTAIIGQTGSGKSTLVNLIAGLSKPTTGEVTVLGQSLTKQSNKAQQAGIQQSVGYVFQFPEHQLFANTVWDDVAFGPRNLGWSTAKINQQVQTALEQVNFPTNRYQQSPLELSGGQQRLAAIAGVLVMQPQILILDEPTAGLDSGASQRLLLLLNQLHQAGVTIIMITHHLEYVAEHADRVMLMGDGQLQFAGHPQELFRNAELMKHNHVLPPAAVQLGQQLLPPGTNLPLSLNELAKKLATQLKAGEQDE</sequence>
<dbReference type="SMART" id="SM00382">
    <property type="entry name" value="AAA"/>
    <property type="match status" value="1"/>
</dbReference>
<dbReference type="RefSeq" id="WP_057749328.1">
    <property type="nucleotide sequence ID" value="NZ_AZER01000013.1"/>
</dbReference>
<keyword evidence="3" id="KW-0813">Transport</keyword>
<evidence type="ECO:0000313" key="10">
    <source>
        <dbReference type="EMBL" id="KRL28113.1"/>
    </source>
</evidence>
<dbReference type="InterPro" id="IPR015856">
    <property type="entry name" value="ABC_transpr_CbiO/EcfA_su"/>
</dbReference>
<dbReference type="GO" id="GO:0042626">
    <property type="term" value="F:ATPase-coupled transmembrane transporter activity"/>
    <property type="evidence" value="ECO:0007669"/>
    <property type="project" value="TreeGrafter"/>
</dbReference>
<dbReference type="InterPro" id="IPR027417">
    <property type="entry name" value="P-loop_NTPase"/>
</dbReference>
<keyword evidence="7" id="KW-1278">Translocase</keyword>
<evidence type="ECO:0000256" key="8">
    <source>
        <dbReference type="ARBA" id="ARBA00023136"/>
    </source>
</evidence>
<keyword evidence="8" id="KW-0472">Membrane</keyword>
<accession>A0A0R1P6C4</accession>
<keyword evidence="6" id="KW-0067">ATP-binding</keyword>
<dbReference type="PANTHER" id="PTHR43553">
    <property type="entry name" value="HEAVY METAL TRANSPORTER"/>
    <property type="match status" value="1"/>
</dbReference>
<dbReference type="InterPro" id="IPR050095">
    <property type="entry name" value="ECF_ABC_transporter_ATP-bd"/>
</dbReference>
<dbReference type="InterPro" id="IPR003439">
    <property type="entry name" value="ABC_transporter-like_ATP-bd"/>
</dbReference>
<proteinExistence type="inferred from homology"/>
<dbReference type="PROSITE" id="PS00211">
    <property type="entry name" value="ABC_TRANSPORTER_1"/>
    <property type="match status" value="1"/>
</dbReference>
<feature type="domain" description="ABC transporter" evidence="9">
    <location>
        <begin position="6"/>
        <end position="248"/>
    </location>
</feature>
<dbReference type="Proteomes" id="UP000051445">
    <property type="component" value="Unassembled WGS sequence"/>
</dbReference>
<dbReference type="SUPFAM" id="SSF52540">
    <property type="entry name" value="P-loop containing nucleoside triphosphate hydrolases"/>
    <property type="match status" value="1"/>
</dbReference>
<dbReference type="Pfam" id="PF00005">
    <property type="entry name" value="ABC_tran"/>
    <property type="match status" value="1"/>
</dbReference>
<dbReference type="PROSITE" id="PS50893">
    <property type="entry name" value="ABC_TRANSPORTER_2"/>
    <property type="match status" value="1"/>
</dbReference>
<dbReference type="InterPro" id="IPR017871">
    <property type="entry name" value="ABC_transporter-like_CS"/>
</dbReference>
<protein>
    <submittedName>
        <fullName evidence="10">ABC superfamily ATP binding cassette transporter, ABC protein</fullName>
    </submittedName>
</protein>
<evidence type="ECO:0000256" key="1">
    <source>
        <dbReference type="ARBA" id="ARBA00004202"/>
    </source>
</evidence>
<comment type="caution">
    <text evidence="10">The sequence shown here is derived from an EMBL/GenBank/DDBJ whole genome shotgun (WGS) entry which is preliminary data.</text>
</comment>
<evidence type="ECO:0000256" key="2">
    <source>
        <dbReference type="ARBA" id="ARBA00005417"/>
    </source>
</evidence>
<evidence type="ECO:0000256" key="6">
    <source>
        <dbReference type="ARBA" id="ARBA00022840"/>
    </source>
</evidence>
<dbReference type="PANTHER" id="PTHR43553:SF27">
    <property type="entry name" value="ENERGY-COUPLING FACTOR TRANSPORTER ATP-BINDING PROTEIN ECFA2"/>
    <property type="match status" value="1"/>
</dbReference>
<dbReference type="CDD" id="cd03225">
    <property type="entry name" value="ABC_cobalt_CbiO_domain1"/>
    <property type="match status" value="1"/>
</dbReference>
<evidence type="ECO:0000313" key="11">
    <source>
        <dbReference type="Proteomes" id="UP000051445"/>
    </source>
</evidence>
<organism evidence="10 11">
    <name type="scientific">Limosilactobacillus frumenti DSM 13145</name>
    <dbReference type="NCBI Taxonomy" id="1423746"/>
    <lineage>
        <taxon>Bacteria</taxon>
        <taxon>Bacillati</taxon>
        <taxon>Bacillota</taxon>
        <taxon>Bacilli</taxon>
        <taxon>Lactobacillales</taxon>
        <taxon>Lactobacillaceae</taxon>
        <taxon>Limosilactobacillus</taxon>
    </lineage>
</organism>
<comment type="similarity">
    <text evidence="2">Belongs to the ABC transporter superfamily.</text>
</comment>
<gene>
    <name evidence="10" type="ORF">FD27_GL000387</name>
</gene>
<dbReference type="Gene3D" id="3.40.50.300">
    <property type="entry name" value="P-loop containing nucleotide triphosphate hydrolases"/>
    <property type="match status" value="1"/>
</dbReference>
<evidence type="ECO:0000259" key="9">
    <source>
        <dbReference type="PROSITE" id="PS50893"/>
    </source>
</evidence>
<keyword evidence="11" id="KW-1185">Reference proteome</keyword>
<dbReference type="STRING" id="1423746.FD27_GL000387"/>
<keyword evidence="5" id="KW-0547">Nucleotide-binding</keyword>
<reference evidence="10 11" key="1">
    <citation type="journal article" date="2015" name="Genome Announc.">
        <title>Expanding the biotechnology potential of lactobacilli through comparative genomics of 213 strains and associated genera.</title>
        <authorList>
            <person name="Sun Z."/>
            <person name="Harris H.M."/>
            <person name="McCann A."/>
            <person name="Guo C."/>
            <person name="Argimon S."/>
            <person name="Zhang W."/>
            <person name="Yang X."/>
            <person name="Jeffery I.B."/>
            <person name="Cooney J.C."/>
            <person name="Kagawa T.F."/>
            <person name="Liu W."/>
            <person name="Song Y."/>
            <person name="Salvetti E."/>
            <person name="Wrobel A."/>
            <person name="Rasinkangas P."/>
            <person name="Parkhill J."/>
            <person name="Rea M.C."/>
            <person name="O'Sullivan O."/>
            <person name="Ritari J."/>
            <person name="Douillard F.P."/>
            <person name="Paul Ross R."/>
            <person name="Yang R."/>
            <person name="Briner A.E."/>
            <person name="Felis G.E."/>
            <person name="de Vos W.M."/>
            <person name="Barrangou R."/>
            <person name="Klaenhammer T.R."/>
            <person name="Caufield P.W."/>
            <person name="Cui Y."/>
            <person name="Zhang H."/>
            <person name="O'Toole P.W."/>
        </authorList>
    </citation>
    <scope>NUCLEOTIDE SEQUENCE [LARGE SCALE GENOMIC DNA]</scope>
    <source>
        <strain evidence="10 11">DSM 13145</strain>
    </source>
</reference>
<dbReference type="AlphaFoldDB" id="A0A0R1P6C4"/>
<evidence type="ECO:0000256" key="3">
    <source>
        <dbReference type="ARBA" id="ARBA00022448"/>
    </source>
</evidence>
<dbReference type="FunFam" id="3.40.50.300:FF:000224">
    <property type="entry name" value="Energy-coupling factor transporter ATP-binding protein EcfA"/>
    <property type="match status" value="1"/>
</dbReference>
<comment type="subcellular location">
    <subcellularLocation>
        <location evidence="1">Cell membrane</location>
        <topology evidence="1">Peripheral membrane protein</topology>
    </subcellularLocation>
</comment>
<dbReference type="GO" id="GO:0005524">
    <property type="term" value="F:ATP binding"/>
    <property type="evidence" value="ECO:0007669"/>
    <property type="project" value="UniProtKB-KW"/>
</dbReference>
<dbReference type="GO" id="GO:0016887">
    <property type="term" value="F:ATP hydrolysis activity"/>
    <property type="evidence" value="ECO:0007669"/>
    <property type="project" value="InterPro"/>
</dbReference>
<dbReference type="OrthoDB" id="9784332at2"/>
<name>A0A0R1P6C4_9LACO</name>
<dbReference type="GO" id="GO:0043190">
    <property type="term" value="C:ATP-binding cassette (ABC) transporter complex"/>
    <property type="evidence" value="ECO:0007669"/>
    <property type="project" value="TreeGrafter"/>
</dbReference>
<keyword evidence="4" id="KW-1003">Cell membrane</keyword>
<dbReference type="EMBL" id="AZER01000013">
    <property type="protein sequence ID" value="KRL28113.1"/>
    <property type="molecule type" value="Genomic_DNA"/>
</dbReference>
<evidence type="ECO:0000256" key="4">
    <source>
        <dbReference type="ARBA" id="ARBA00022475"/>
    </source>
</evidence>
<evidence type="ECO:0000256" key="5">
    <source>
        <dbReference type="ARBA" id="ARBA00022741"/>
    </source>
</evidence>
<dbReference type="InterPro" id="IPR003593">
    <property type="entry name" value="AAA+_ATPase"/>
</dbReference>